<gene>
    <name evidence="3" type="ORF">CBW42_05605</name>
</gene>
<sequence>MHYFTVISGKKLAIGAAVVAGICVTVHAIWGAAGAVLVSATKRDLPIYSVERQEKVCSLTFDAAWGNEDTEQLIEILGEHDIRATFFVVGEWVEKYPESVKQLSDAGHEVMNHSSTHPHMTQLSPDAMIQEVKSCNEKIEKITGKCPTLFRPPYGDYNDSVVSTMRSIDMYTIQWDVDSLDWKDPAPSEIVSRVVKNARNGSIILFHNAAKNTPAALPDVIDGLVEKGFSFVPVSELIYTDGYTMDHTGRQIPNTTDLGSGT</sequence>
<dbReference type="Proteomes" id="UP000194903">
    <property type="component" value="Unassembled WGS sequence"/>
</dbReference>
<name>A0A252F5J9_9FIRM</name>
<keyword evidence="4" id="KW-1185">Reference proteome</keyword>
<dbReference type="GO" id="GO:0016810">
    <property type="term" value="F:hydrolase activity, acting on carbon-nitrogen (but not peptide) bonds"/>
    <property type="evidence" value="ECO:0007669"/>
    <property type="project" value="InterPro"/>
</dbReference>
<dbReference type="CDD" id="cd10917">
    <property type="entry name" value="CE4_NodB_like_6s_7s"/>
    <property type="match status" value="1"/>
</dbReference>
<evidence type="ECO:0000259" key="2">
    <source>
        <dbReference type="PROSITE" id="PS51677"/>
    </source>
</evidence>
<proteinExistence type="predicted"/>
<protein>
    <submittedName>
        <fullName evidence="3">Deacetylase</fullName>
    </submittedName>
</protein>
<evidence type="ECO:0000313" key="3">
    <source>
        <dbReference type="EMBL" id="OUM21058.1"/>
    </source>
</evidence>
<dbReference type="GO" id="GO:0005975">
    <property type="term" value="P:carbohydrate metabolic process"/>
    <property type="evidence" value="ECO:0007669"/>
    <property type="project" value="InterPro"/>
</dbReference>
<keyword evidence="1" id="KW-1133">Transmembrane helix</keyword>
<dbReference type="OrthoDB" id="9806342at2"/>
<dbReference type="PANTHER" id="PTHR10587:SF128">
    <property type="entry name" value="POLYSACCHARIDE DEACETYLASE PDAB-RELATED"/>
    <property type="match status" value="1"/>
</dbReference>
<dbReference type="InterPro" id="IPR002509">
    <property type="entry name" value="NODB_dom"/>
</dbReference>
<accession>A0A252F5J9</accession>
<evidence type="ECO:0000313" key="4">
    <source>
        <dbReference type="Proteomes" id="UP000194903"/>
    </source>
</evidence>
<feature type="transmembrane region" description="Helical" evidence="1">
    <location>
        <begin position="12"/>
        <end position="38"/>
    </location>
</feature>
<dbReference type="InterPro" id="IPR011330">
    <property type="entry name" value="Glyco_hydro/deAcase_b/a-brl"/>
</dbReference>
<reference evidence="3 4" key="1">
    <citation type="submission" date="2017-05" db="EMBL/GenBank/DDBJ databases">
        <title>Butyricicoccus porcorum sp. nov. a butyrate-producing bacterium from the swine intestinal tract.</title>
        <authorList>
            <person name="Trachsel J."/>
            <person name="Humphrey S."/>
            <person name="Allen H.K."/>
        </authorList>
    </citation>
    <scope>NUCLEOTIDE SEQUENCE [LARGE SCALE GENOMIC DNA]</scope>
    <source>
        <strain evidence="3">BB10</strain>
    </source>
</reference>
<dbReference type="PANTHER" id="PTHR10587">
    <property type="entry name" value="GLYCOSYL TRANSFERASE-RELATED"/>
    <property type="match status" value="1"/>
</dbReference>
<keyword evidence="1" id="KW-0472">Membrane</keyword>
<dbReference type="Gene3D" id="3.20.20.370">
    <property type="entry name" value="Glycoside hydrolase/deacetylase"/>
    <property type="match status" value="1"/>
</dbReference>
<dbReference type="EMBL" id="NHOC01000004">
    <property type="protein sequence ID" value="OUM21058.1"/>
    <property type="molecule type" value="Genomic_DNA"/>
</dbReference>
<keyword evidence="1" id="KW-0812">Transmembrane</keyword>
<organism evidence="3 4">
    <name type="scientific">Butyricicoccus porcorum</name>
    <dbReference type="NCBI Taxonomy" id="1945634"/>
    <lineage>
        <taxon>Bacteria</taxon>
        <taxon>Bacillati</taxon>
        <taxon>Bacillota</taxon>
        <taxon>Clostridia</taxon>
        <taxon>Eubacteriales</taxon>
        <taxon>Butyricicoccaceae</taxon>
        <taxon>Butyricicoccus</taxon>
    </lineage>
</organism>
<evidence type="ECO:0000256" key="1">
    <source>
        <dbReference type="SAM" id="Phobius"/>
    </source>
</evidence>
<dbReference type="PROSITE" id="PS51677">
    <property type="entry name" value="NODB"/>
    <property type="match status" value="1"/>
</dbReference>
<comment type="caution">
    <text evidence="3">The sequence shown here is derived from an EMBL/GenBank/DDBJ whole genome shotgun (WGS) entry which is preliminary data.</text>
</comment>
<feature type="domain" description="NodB homology" evidence="2">
    <location>
        <begin position="55"/>
        <end position="232"/>
    </location>
</feature>
<dbReference type="InterPro" id="IPR050248">
    <property type="entry name" value="Polysacc_deacetylase_ArnD"/>
</dbReference>
<dbReference type="GO" id="GO:0016020">
    <property type="term" value="C:membrane"/>
    <property type="evidence" value="ECO:0007669"/>
    <property type="project" value="TreeGrafter"/>
</dbReference>
<dbReference type="AlphaFoldDB" id="A0A252F5J9"/>
<dbReference type="Pfam" id="PF01522">
    <property type="entry name" value="Polysacc_deac_1"/>
    <property type="match status" value="1"/>
</dbReference>
<dbReference type="SUPFAM" id="SSF88713">
    <property type="entry name" value="Glycoside hydrolase/deacetylase"/>
    <property type="match status" value="1"/>
</dbReference>